<evidence type="ECO:0000313" key="2">
    <source>
        <dbReference type="Proteomes" id="UP000006695"/>
    </source>
</evidence>
<sequence>MMKLMPVDRMWQGGGVMTNKILVHKSFINIHGNDYPIMVYSCPNGRHSAETALGANDIIINDAGSLEEVLVKHKKLLPLAVYAHGIRQRSKGVKR</sequence>
<name>A5G556_GEOUR</name>
<organism evidence="1 2">
    <name type="scientific">Geotalea uraniireducens (strain Rf4)</name>
    <name type="common">Geobacter uraniireducens</name>
    <dbReference type="NCBI Taxonomy" id="351605"/>
    <lineage>
        <taxon>Bacteria</taxon>
        <taxon>Pseudomonadati</taxon>
        <taxon>Thermodesulfobacteriota</taxon>
        <taxon>Desulfuromonadia</taxon>
        <taxon>Geobacterales</taxon>
        <taxon>Geobacteraceae</taxon>
        <taxon>Geotalea</taxon>
    </lineage>
</organism>
<dbReference type="HOGENOM" id="CLU_182924_0_0_7"/>
<dbReference type="Proteomes" id="UP000006695">
    <property type="component" value="Chromosome"/>
</dbReference>
<evidence type="ECO:0000313" key="1">
    <source>
        <dbReference type="EMBL" id="ABQ26924.1"/>
    </source>
</evidence>
<dbReference type="AlphaFoldDB" id="A5G556"/>
<dbReference type="EMBL" id="CP000698">
    <property type="protein sequence ID" value="ABQ26924.1"/>
    <property type="molecule type" value="Genomic_DNA"/>
</dbReference>
<proteinExistence type="predicted"/>
<reference evidence="1 2" key="1">
    <citation type="submission" date="2007-05" db="EMBL/GenBank/DDBJ databases">
        <title>Complete sequence of Geobacter uraniireducens Rf4.</title>
        <authorList>
            <consortium name="US DOE Joint Genome Institute"/>
            <person name="Copeland A."/>
            <person name="Lucas S."/>
            <person name="Lapidus A."/>
            <person name="Barry K."/>
            <person name="Detter J.C."/>
            <person name="Glavina del Rio T."/>
            <person name="Hammon N."/>
            <person name="Israni S."/>
            <person name="Dalin E."/>
            <person name="Tice H."/>
            <person name="Pitluck S."/>
            <person name="Chertkov O."/>
            <person name="Brettin T."/>
            <person name="Bruce D."/>
            <person name="Han C."/>
            <person name="Schmutz J."/>
            <person name="Larimer F."/>
            <person name="Land M."/>
            <person name="Hauser L."/>
            <person name="Kyrpides N."/>
            <person name="Mikhailova N."/>
            <person name="Shelobolina E."/>
            <person name="Aklujkar M."/>
            <person name="Lovley D."/>
            <person name="Richardson P."/>
        </authorList>
    </citation>
    <scope>NUCLEOTIDE SEQUENCE [LARGE SCALE GENOMIC DNA]</scope>
    <source>
        <strain evidence="1 2">Rf4</strain>
    </source>
</reference>
<dbReference type="KEGG" id="gur:Gura_2750"/>
<keyword evidence="2" id="KW-1185">Reference proteome</keyword>
<protein>
    <submittedName>
        <fullName evidence="1">Uncharacterized protein</fullName>
    </submittedName>
</protein>
<accession>A5G556</accession>
<gene>
    <name evidence="1" type="ordered locus">Gura_2750</name>
</gene>